<dbReference type="GO" id="GO:0003700">
    <property type="term" value="F:DNA-binding transcription factor activity"/>
    <property type="evidence" value="ECO:0007669"/>
    <property type="project" value="TreeGrafter"/>
</dbReference>
<dbReference type="PROSITE" id="PS50943">
    <property type="entry name" value="HTH_CROC1"/>
    <property type="match status" value="1"/>
</dbReference>
<dbReference type="PANTHER" id="PTHR46797">
    <property type="entry name" value="HTH-TYPE TRANSCRIPTIONAL REGULATOR"/>
    <property type="match status" value="1"/>
</dbReference>
<protein>
    <submittedName>
        <fullName evidence="5">Helix-turn-helix</fullName>
    </submittedName>
</protein>
<evidence type="ECO:0000256" key="3">
    <source>
        <dbReference type="ARBA" id="ARBA00023163"/>
    </source>
</evidence>
<proteinExistence type="predicted"/>
<evidence type="ECO:0000313" key="6">
    <source>
        <dbReference type="Proteomes" id="UP000219669"/>
    </source>
</evidence>
<dbReference type="Proteomes" id="UP000219669">
    <property type="component" value="Unassembled WGS sequence"/>
</dbReference>
<dbReference type="InterPro" id="IPR050807">
    <property type="entry name" value="TransReg_Diox_bact_type"/>
</dbReference>
<dbReference type="InterPro" id="IPR010982">
    <property type="entry name" value="Lambda_DNA-bd_dom_sf"/>
</dbReference>
<dbReference type="PANTHER" id="PTHR46797:SF23">
    <property type="entry name" value="HTH-TYPE TRANSCRIPTIONAL REGULATOR SUTR"/>
    <property type="match status" value="1"/>
</dbReference>
<name>A0A286E1L1_9NEIS</name>
<keyword evidence="2" id="KW-0238">DNA-binding</keyword>
<dbReference type="GO" id="GO:0003677">
    <property type="term" value="F:DNA binding"/>
    <property type="evidence" value="ECO:0007669"/>
    <property type="project" value="UniProtKB-KW"/>
</dbReference>
<dbReference type="RefSeq" id="WP_097113123.1">
    <property type="nucleotide sequence ID" value="NZ_CP083931.1"/>
</dbReference>
<evidence type="ECO:0000256" key="2">
    <source>
        <dbReference type="ARBA" id="ARBA00023125"/>
    </source>
</evidence>
<evidence type="ECO:0000313" key="5">
    <source>
        <dbReference type="EMBL" id="SOD64775.1"/>
    </source>
</evidence>
<dbReference type="EMBL" id="OCNF01000001">
    <property type="protein sequence ID" value="SOD64775.1"/>
    <property type="molecule type" value="Genomic_DNA"/>
</dbReference>
<dbReference type="AlphaFoldDB" id="A0A286E1L1"/>
<gene>
    <name evidence="5" type="ORF">SAMN02746062_00028</name>
</gene>
<feature type="domain" description="HTH cro/C1-type" evidence="4">
    <location>
        <begin position="7"/>
        <end position="61"/>
    </location>
</feature>
<dbReference type="Pfam" id="PF01381">
    <property type="entry name" value="HTH_3"/>
    <property type="match status" value="1"/>
</dbReference>
<evidence type="ECO:0000256" key="1">
    <source>
        <dbReference type="ARBA" id="ARBA00023015"/>
    </source>
</evidence>
<keyword evidence="6" id="KW-1185">Reference proteome</keyword>
<dbReference type="OrthoDB" id="8611903at2"/>
<reference evidence="5 6" key="1">
    <citation type="submission" date="2017-09" db="EMBL/GenBank/DDBJ databases">
        <authorList>
            <person name="Ehlers B."/>
            <person name="Leendertz F.H."/>
        </authorList>
    </citation>
    <scope>NUCLEOTIDE SEQUENCE [LARGE SCALE GENOMIC DNA]</scope>
    <source>
        <strain evidence="5 6">DSM 16848</strain>
    </source>
</reference>
<organism evidence="5 6">
    <name type="scientific">Alysiella filiformis DSM 16848</name>
    <dbReference type="NCBI Taxonomy" id="1120981"/>
    <lineage>
        <taxon>Bacteria</taxon>
        <taxon>Pseudomonadati</taxon>
        <taxon>Pseudomonadota</taxon>
        <taxon>Betaproteobacteria</taxon>
        <taxon>Neisseriales</taxon>
        <taxon>Neisseriaceae</taxon>
        <taxon>Alysiella</taxon>
    </lineage>
</organism>
<keyword evidence="3" id="KW-0804">Transcription</keyword>
<dbReference type="SMART" id="SM00530">
    <property type="entry name" value="HTH_XRE"/>
    <property type="match status" value="1"/>
</dbReference>
<accession>A0A286E1L1</accession>
<dbReference type="SUPFAM" id="SSF47413">
    <property type="entry name" value="lambda repressor-like DNA-binding domains"/>
    <property type="match status" value="1"/>
</dbReference>
<sequence length="129" mass="14951">METHEKIRTMRELNQWSQEEMAEKLDMTAGGYAKIERGENSINIERLQQIANIFKIDVCELLRTDKGLIIQLDEINGDNNNHIAIYSSANDSQYEIEKLKLIIQHKNELLAQKDRELAAKDEIIALLKK</sequence>
<dbReference type="InterPro" id="IPR001387">
    <property type="entry name" value="Cro/C1-type_HTH"/>
</dbReference>
<dbReference type="Gene3D" id="1.10.260.40">
    <property type="entry name" value="lambda repressor-like DNA-binding domains"/>
    <property type="match status" value="1"/>
</dbReference>
<dbReference type="GO" id="GO:0005829">
    <property type="term" value="C:cytosol"/>
    <property type="evidence" value="ECO:0007669"/>
    <property type="project" value="TreeGrafter"/>
</dbReference>
<evidence type="ECO:0000259" key="4">
    <source>
        <dbReference type="PROSITE" id="PS50943"/>
    </source>
</evidence>
<dbReference type="CDD" id="cd00093">
    <property type="entry name" value="HTH_XRE"/>
    <property type="match status" value="1"/>
</dbReference>
<keyword evidence="1" id="KW-0805">Transcription regulation</keyword>